<dbReference type="InterPro" id="IPR000515">
    <property type="entry name" value="MetI-like"/>
</dbReference>
<dbReference type="EMBL" id="JPKR02000005">
    <property type="protein sequence ID" value="KGD70319.1"/>
    <property type="molecule type" value="Genomic_DNA"/>
</dbReference>
<reference evidence="12" key="1">
    <citation type="submission" date="2014-12" db="EMBL/GenBank/DDBJ databases">
        <title>The draft genome of the Tatumella morbirosei type strain, LMG23360T isolated from pineapple rot.</title>
        <authorList>
            <person name="Smits T.H."/>
            <person name="Palmer M."/>
            <person name="Venter S.N."/>
            <person name="Duffy B."/>
            <person name="Steenkamp E.T."/>
            <person name="Chan W.Y."/>
            <person name="Coutinho T.A."/>
            <person name="Coetzee M.P."/>
            <person name="De Maayer P."/>
        </authorList>
    </citation>
    <scope>NUCLEOTIDE SEQUENCE [LARGE SCALE GENOMIC DNA]</scope>
    <source>
        <strain evidence="12">LMG 23360</strain>
    </source>
</reference>
<dbReference type="GO" id="GO:0043190">
    <property type="term" value="C:ATP-binding cassette (ABC) transporter complex"/>
    <property type="evidence" value="ECO:0007669"/>
    <property type="project" value="InterPro"/>
</dbReference>
<dbReference type="AlphaFoldDB" id="A0A095T124"/>
<evidence type="ECO:0000256" key="4">
    <source>
        <dbReference type="ARBA" id="ARBA00022475"/>
    </source>
</evidence>
<evidence type="ECO:0000256" key="5">
    <source>
        <dbReference type="ARBA" id="ARBA00022519"/>
    </source>
</evidence>
<dbReference type="GO" id="GO:0006865">
    <property type="term" value="P:amino acid transport"/>
    <property type="evidence" value="ECO:0007669"/>
    <property type="project" value="UniProtKB-KW"/>
</dbReference>
<feature type="transmembrane region" description="Helical" evidence="10">
    <location>
        <begin position="21"/>
        <end position="39"/>
    </location>
</feature>
<keyword evidence="9 10" id="KW-0472">Membrane</keyword>
<dbReference type="InterPro" id="IPR043429">
    <property type="entry name" value="ArtM/GltK/GlnP/TcyL/YhdX-like"/>
</dbReference>
<evidence type="ECO:0000313" key="12">
    <source>
        <dbReference type="EMBL" id="KGD70319.1"/>
    </source>
</evidence>
<dbReference type="PANTHER" id="PTHR30614">
    <property type="entry name" value="MEMBRANE COMPONENT OF AMINO ACID ABC TRANSPORTER"/>
    <property type="match status" value="1"/>
</dbReference>
<dbReference type="Proteomes" id="UP000029577">
    <property type="component" value="Unassembled WGS sequence"/>
</dbReference>
<evidence type="ECO:0000256" key="8">
    <source>
        <dbReference type="ARBA" id="ARBA00022989"/>
    </source>
</evidence>
<keyword evidence="13" id="KW-1185">Reference proteome</keyword>
<feature type="transmembrane region" description="Helical" evidence="10">
    <location>
        <begin position="143"/>
        <end position="170"/>
    </location>
</feature>
<gene>
    <name evidence="12" type="ORF">HA49_20510</name>
</gene>
<organism evidence="12 13">
    <name type="scientific">Tatumella morbirosei</name>
    <dbReference type="NCBI Taxonomy" id="642227"/>
    <lineage>
        <taxon>Bacteria</taxon>
        <taxon>Pseudomonadati</taxon>
        <taxon>Pseudomonadota</taxon>
        <taxon>Gammaproteobacteria</taxon>
        <taxon>Enterobacterales</taxon>
        <taxon>Erwiniaceae</taxon>
        <taxon>Tatumella</taxon>
    </lineage>
</organism>
<evidence type="ECO:0000256" key="9">
    <source>
        <dbReference type="ARBA" id="ARBA00023136"/>
    </source>
</evidence>
<dbReference type="Gene3D" id="1.10.3720.10">
    <property type="entry name" value="MetI-like"/>
    <property type="match status" value="1"/>
</dbReference>
<feature type="transmembrane region" description="Helical" evidence="10">
    <location>
        <begin position="90"/>
        <end position="109"/>
    </location>
</feature>
<comment type="subcellular location">
    <subcellularLocation>
        <location evidence="1">Cell inner membrane</location>
        <topology evidence="1">Multi-pass membrane protein</topology>
    </subcellularLocation>
    <subcellularLocation>
        <location evidence="10">Cell membrane</location>
        <topology evidence="10">Multi-pass membrane protein</topology>
    </subcellularLocation>
</comment>
<evidence type="ECO:0000256" key="3">
    <source>
        <dbReference type="ARBA" id="ARBA00022448"/>
    </source>
</evidence>
<dbReference type="PANTHER" id="PTHR30614:SF0">
    <property type="entry name" value="L-CYSTINE TRANSPORT SYSTEM PERMEASE PROTEIN TCYL"/>
    <property type="match status" value="1"/>
</dbReference>
<dbReference type="STRING" id="642227.HA49_20510"/>
<sequence length="224" mass="23943">MNTFSDVFIKLLSGMGTTLEIILFSVLTGAVLGLVLLALRSSGAAGRWLYGLYTGVMRASPIPIVILLFYFGGKFLLQKAGADITAIRDIWYAIGAIAAIAGAYFAEIIRSGIQSVDSGQAEAIAASNIPPLTGFLRIILPQACVISVGSFANLLITIVKMTSVVNLVGINDVFGLAKRISNASYGMLQIQSFISTLLIYWLLSMIISGVLKILENKYQIITGK</sequence>
<accession>A0A095T124</accession>
<evidence type="ECO:0000256" key="7">
    <source>
        <dbReference type="ARBA" id="ARBA00022970"/>
    </source>
</evidence>
<dbReference type="CDD" id="cd06261">
    <property type="entry name" value="TM_PBP2"/>
    <property type="match status" value="1"/>
</dbReference>
<keyword evidence="7" id="KW-0029">Amino-acid transport</keyword>
<keyword evidence="8 10" id="KW-1133">Transmembrane helix</keyword>
<evidence type="ECO:0000259" key="11">
    <source>
        <dbReference type="PROSITE" id="PS50928"/>
    </source>
</evidence>
<keyword evidence="4" id="KW-1003">Cell membrane</keyword>
<feature type="domain" description="ABC transmembrane type-1" evidence="11">
    <location>
        <begin position="15"/>
        <end position="211"/>
    </location>
</feature>
<evidence type="ECO:0000313" key="13">
    <source>
        <dbReference type="Proteomes" id="UP000029577"/>
    </source>
</evidence>
<keyword evidence="3 10" id="KW-0813">Transport</keyword>
<keyword evidence="6 10" id="KW-0812">Transmembrane</keyword>
<dbReference type="InterPro" id="IPR010065">
    <property type="entry name" value="AA_ABC_transptr_permease_3TM"/>
</dbReference>
<dbReference type="Pfam" id="PF00528">
    <property type="entry name" value="BPD_transp_1"/>
    <property type="match status" value="1"/>
</dbReference>
<dbReference type="InterPro" id="IPR035906">
    <property type="entry name" value="MetI-like_sf"/>
</dbReference>
<feature type="transmembrane region" description="Helical" evidence="10">
    <location>
        <begin position="51"/>
        <end position="70"/>
    </location>
</feature>
<dbReference type="eggNOG" id="COG0765">
    <property type="taxonomic scope" value="Bacteria"/>
</dbReference>
<keyword evidence="5" id="KW-0997">Cell inner membrane</keyword>
<dbReference type="NCBIfam" id="TIGR01726">
    <property type="entry name" value="HEQRo_perm_3TM"/>
    <property type="match status" value="1"/>
</dbReference>
<evidence type="ECO:0000256" key="2">
    <source>
        <dbReference type="ARBA" id="ARBA00010072"/>
    </source>
</evidence>
<evidence type="ECO:0000256" key="1">
    <source>
        <dbReference type="ARBA" id="ARBA00004429"/>
    </source>
</evidence>
<proteinExistence type="inferred from homology"/>
<evidence type="ECO:0000256" key="6">
    <source>
        <dbReference type="ARBA" id="ARBA00022692"/>
    </source>
</evidence>
<protein>
    <recommendedName>
        <fullName evidence="11">ABC transmembrane type-1 domain-containing protein</fullName>
    </recommendedName>
</protein>
<name>A0A095T124_9GAMM</name>
<dbReference type="GO" id="GO:0022857">
    <property type="term" value="F:transmembrane transporter activity"/>
    <property type="evidence" value="ECO:0007669"/>
    <property type="project" value="InterPro"/>
</dbReference>
<dbReference type="PROSITE" id="PS50928">
    <property type="entry name" value="ABC_TM1"/>
    <property type="match status" value="1"/>
</dbReference>
<comment type="caution">
    <text evidence="12">The sequence shown here is derived from an EMBL/GenBank/DDBJ whole genome shotgun (WGS) entry which is preliminary data.</text>
</comment>
<comment type="similarity">
    <text evidence="2">Belongs to the binding-protein-dependent transport system permease family. HisMQ subfamily.</text>
</comment>
<feature type="transmembrane region" description="Helical" evidence="10">
    <location>
        <begin position="190"/>
        <end position="214"/>
    </location>
</feature>
<dbReference type="SUPFAM" id="SSF161098">
    <property type="entry name" value="MetI-like"/>
    <property type="match status" value="1"/>
</dbReference>
<evidence type="ECO:0000256" key="10">
    <source>
        <dbReference type="RuleBase" id="RU363032"/>
    </source>
</evidence>